<dbReference type="GeneID" id="54299434"/>
<organism evidence="2 3">
    <name type="scientific">Aplosporella prunicola CBS 121167</name>
    <dbReference type="NCBI Taxonomy" id="1176127"/>
    <lineage>
        <taxon>Eukaryota</taxon>
        <taxon>Fungi</taxon>
        <taxon>Dikarya</taxon>
        <taxon>Ascomycota</taxon>
        <taxon>Pezizomycotina</taxon>
        <taxon>Dothideomycetes</taxon>
        <taxon>Dothideomycetes incertae sedis</taxon>
        <taxon>Botryosphaeriales</taxon>
        <taxon>Aplosporellaceae</taxon>
        <taxon>Aplosporella</taxon>
    </lineage>
</organism>
<dbReference type="EMBL" id="ML995481">
    <property type="protein sequence ID" value="KAF2143683.1"/>
    <property type="molecule type" value="Genomic_DNA"/>
</dbReference>
<feature type="region of interest" description="Disordered" evidence="1">
    <location>
        <begin position="23"/>
        <end position="74"/>
    </location>
</feature>
<dbReference type="Proteomes" id="UP000799438">
    <property type="component" value="Unassembled WGS sequence"/>
</dbReference>
<accession>A0A6A6BJX0</accession>
<gene>
    <name evidence="2" type="ORF">K452DRAFT_296680</name>
</gene>
<evidence type="ECO:0000313" key="3">
    <source>
        <dbReference type="Proteomes" id="UP000799438"/>
    </source>
</evidence>
<protein>
    <submittedName>
        <fullName evidence="2">Uncharacterized protein</fullName>
    </submittedName>
</protein>
<name>A0A6A6BJX0_9PEZI</name>
<proteinExistence type="predicted"/>
<evidence type="ECO:0000256" key="1">
    <source>
        <dbReference type="SAM" id="MobiDB-lite"/>
    </source>
</evidence>
<dbReference type="AlphaFoldDB" id="A0A6A6BJX0"/>
<sequence length="107" mass="12039">MPPPKRSRRRIVVDSEDEIEDTIDNGQATKKRRLKGPLRGLAPETNILPSNTAAGSARSLRDRSSRPNYSKKFHPMDVVTRPKMAAKGGFLRRIVQDTSSEEDYMGE</sequence>
<reference evidence="2" key="1">
    <citation type="journal article" date="2020" name="Stud. Mycol.">
        <title>101 Dothideomycetes genomes: a test case for predicting lifestyles and emergence of pathogens.</title>
        <authorList>
            <person name="Haridas S."/>
            <person name="Albert R."/>
            <person name="Binder M."/>
            <person name="Bloem J."/>
            <person name="Labutti K."/>
            <person name="Salamov A."/>
            <person name="Andreopoulos B."/>
            <person name="Baker S."/>
            <person name="Barry K."/>
            <person name="Bills G."/>
            <person name="Bluhm B."/>
            <person name="Cannon C."/>
            <person name="Castanera R."/>
            <person name="Culley D."/>
            <person name="Daum C."/>
            <person name="Ezra D."/>
            <person name="Gonzalez J."/>
            <person name="Henrissat B."/>
            <person name="Kuo A."/>
            <person name="Liang C."/>
            <person name="Lipzen A."/>
            <person name="Lutzoni F."/>
            <person name="Magnuson J."/>
            <person name="Mondo S."/>
            <person name="Nolan M."/>
            <person name="Ohm R."/>
            <person name="Pangilinan J."/>
            <person name="Park H.-J."/>
            <person name="Ramirez L."/>
            <person name="Alfaro M."/>
            <person name="Sun H."/>
            <person name="Tritt A."/>
            <person name="Yoshinaga Y."/>
            <person name="Zwiers L.-H."/>
            <person name="Turgeon B."/>
            <person name="Goodwin S."/>
            <person name="Spatafora J."/>
            <person name="Crous P."/>
            <person name="Grigoriev I."/>
        </authorList>
    </citation>
    <scope>NUCLEOTIDE SEQUENCE</scope>
    <source>
        <strain evidence="2">CBS 121167</strain>
    </source>
</reference>
<evidence type="ECO:0000313" key="2">
    <source>
        <dbReference type="EMBL" id="KAF2143683.1"/>
    </source>
</evidence>
<keyword evidence="3" id="KW-1185">Reference proteome</keyword>
<dbReference type="RefSeq" id="XP_033399395.1">
    <property type="nucleotide sequence ID" value="XM_033541937.1"/>
</dbReference>